<dbReference type="EMBL" id="MU005778">
    <property type="protein sequence ID" value="KAF2705425.1"/>
    <property type="molecule type" value="Genomic_DNA"/>
</dbReference>
<dbReference type="AlphaFoldDB" id="A0A6G1JYT8"/>
<sequence>DNYTKLILATNAIITDVAKDADVILITPNVVLQARAHTISIARLILYNKASKENKPSSLTSLV</sequence>
<name>A0A6G1JYT8_9PLEO</name>
<dbReference type="Proteomes" id="UP000799428">
    <property type="component" value="Unassembled WGS sequence"/>
</dbReference>
<reference evidence="1" key="1">
    <citation type="journal article" date="2020" name="Stud. Mycol.">
        <title>101 Dothideomycetes genomes: a test case for predicting lifestyles and emergence of pathogens.</title>
        <authorList>
            <person name="Haridas S."/>
            <person name="Albert R."/>
            <person name="Binder M."/>
            <person name="Bloem J."/>
            <person name="Labutti K."/>
            <person name="Salamov A."/>
            <person name="Andreopoulos B."/>
            <person name="Baker S."/>
            <person name="Barry K."/>
            <person name="Bills G."/>
            <person name="Bluhm B."/>
            <person name="Cannon C."/>
            <person name="Castanera R."/>
            <person name="Culley D."/>
            <person name="Daum C."/>
            <person name="Ezra D."/>
            <person name="Gonzalez J."/>
            <person name="Henrissat B."/>
            <person name="Kuo A."/>
            <person name="Liang C."/>
            <person name="Lipzen A."/>
            <person name="Lutzoni F."/>
            <person name="Magnuson J."/>
            <person name="Mondo S."/>
            <person name="Nolan M."/>
            <person name="Ohm R."/>
            <person name="Pangilinan J."/>
            <person name="Park H.-J."/>
            <person name="Ramirez L."/>
            <person name="Alfaro M."/>
            <person name="Sun H."/>
            <person name="Tritt A."/>
            <person name="Yoshinaga Y."/>
            <person name="Zwiers L.-H."/>
            <person name="Turgeon B."/>
            <person name="Goodwin S."/>
            <person name="Spatafora J."/>
            <person name="Crous P."/>
            <person name="Grigoriev I."/>
        </authorList>
    </citation>
    <scope>NUCLEOTIDE SEQUENCE</scope>
    <source>
        <strain evidence="1">CBS 279.74</strain>
    </source>
</reference>
<keyword evidence="2" id="KW-1185">Reference proteome</keyword>
<accession>A0A6G1JYT8</accession>
<organism evidence="1 2">
    <name type="scientific">Pleomassaria siparia CBS 279.74</name>
    <dbReference type="NCBI Taxonomy" id="1314801"/>
    <lineage>
        <taxon>Eukaryota</taxon>
        <taxon>Fungi</taxon>
        <taxon>Dikarya</taxon>
        <taxon>Ascomycota</taxon>
        <taxon>Pezizomycotina</taxon>
        <taxon>Dothideomycetes</taxon>
        <taxon>Pleosporomycetidae</taxon>
        <taxon>Pleosporales</taxon>
        <taxon>Pleomassariaceae</taxon>
        <taxon>Pleomassaria</taxon>
    </lineage>
</organism>
<protein>
    <submittedName>
        <fullName evidence="1">Uncharacterized protein</fullName>
    </submittedName>
</protein>
<dbReference type="OrthoDB" id="10454852at2759"/>
<evidence type="ECO:0000313" key="1">
    <source>
        <dbReference type="EMBL" id="KAF2705425.1"/>
    </source>
</evidence>
<evidence type="ECO:0000313" key="2">
    <source>
        <dbReference type="Proteomes" id="UP000799428"/>
    </source>
</evidence>
<gene>
    <name evidence="1" type="ORF">K504DRAFT_387693</name>
</gene>
<feature type="non-terminal residue" evidence="1">
    <location>
        <position position="1"/>
    </location>
</feature>
<proteinExistence type="predicted"/>